<dbReference type="Gramene" id="FCD_00026806-RA">
    <property type="protein sequence ID" value="FCD_00026806-RA:cds"/>
    <property type="gene ID" value="FCD_00026806"/>
</dbReference>
<evidence type="ECO:0000256" key="1">
    <source>
        <dbReference type="SAM" id="MobiDB-lite"/>
    </source>
</evidence>
<feature type="region of interest" description="Disordered" evidence="1">
    <location>
        <begin position="1"/>
        <end position="38"/>
    </location>
</feature>
<feature type="compositionally biased region" description="Acidic residues" evidence="1">
    <location>
        <begin position="1"/>
        <end position="29"/>
    </location>
</feature>
<protein>
    <submittedName>
        <fullName evidence="2">Uncharacterized protein</fullName>
    </submittedName>
</protein>
<dbReference type="AlphaFoldDB" id="A0AA88AVE7"/>
<dbReference type="EMBL" id="BTGU01000054">
    <property type="protein sequence ID" value="GMN54958.1"/>
    <property type="molecule type" value="Genomic_DNA"/>
</dbReference>
<sequence>MNKMEEFEDSEVAAAAEEEEAEGGDENDGLNDIHYPENDVVQDAQLKVLALPFERRDQPPWL</sequence>
<keyword evidence="3" id="KW-1185">Reference proteome</keyword>
<organism evidence="2 3">
    <name type="scientific">Ficus carica</name>
    <name type="common">Common fig</name>
    <dbReference type="NCBI Taxonomy" id="3494"/>
    <lineage>
        <taxon>Eukaryota</taxon>
        <taxon>Viridiplantae</taxon>
        <taxon>Streptophyta</taxon>
        <taxon>Embryophyta</taxon>
        <taxon>Tracheophyta</taxon>
        <taxon>Spermatophyta</taxon>
        <taxon>Magnoliopsida</taxon>
        <taxon>eudicotyledons</taxon>
        <taxon>Gunneridae</taxon>
        <taxon>Pentapetalae</taxon>
        <taxon>rosids</taxon>
        <taxon>fabids</taxon>
        <taxon>Rosales</taxon>
        <taxon>Moraceae</taxon>
        <taxon>Ficeae</taxon>
        <taxon>Ficus</taxon>
    </lineage>
</organism>
<proteinExistence type="predicted"/>
<reference evidence="2" key="1">
    <citation type="submission" date="2023-07" db="EMBL/GenBank/DDBJ databases">
        <title>draft genome sequence of fig (Ficus carica).</title>
        <authorList>
            <person name="Takahashi T."/>
            <person name="Nishimura K."/>
        </authorList>
    </citation>
    <scope>NUCLEOTIDE SEQUENCE</scope>
</reference>
<evidence type="ECO:0000313" key="2">
    <source>
        <dbReference type="EMBL" id="GMN54958.1"/>
    </source>
</evidence>
<gene>
    <name evidence="2" type="ORF">TIFTF001_024088</name>
</gene>
<evidence type="ECO:0000313" key="3">
    <source>
        <dbReference type="Proteomes" id="UP001187192"/>
    </source>
</evidence>
<name>A0AA88AVE7_FICCA</name>
<dbReference type="Proteomes" id="UP001187192">
    <property type="component" value="Unassembled WGS sequence"/>
</dbReference>
<accession>A0AA88AVE7</accession>
<comment type="caution">
    <text evidence="2">The sequence shown here is derived from an EMBL/GenBank/DDBJ whole genome shotgun (WGS) entry which is preliminary data.</text>
</comment>